<gene>
    <name evidence="1" type="ORF">PR003_g24216</name>
</gene>
<keyword evidence="2" id="KW-1185">Reference proteome</keyword>
<dbReference type="EMBL" id="QXFT01002681">
    <property type="protein sequence ID" value="KAE9294609.1"/>
    <property type="molecule type" value="Genomic_DNA"/>
</dbReference>
<evidence type="ECO:0000313" key="2">
    <source>
        <dbReference type="Proteomes" id="UP000434957"/>
    </source>
</evidence>
<evidence type="ECO:0000313" key="1">
    <source>
        <dbReference type="EMBL" id="KAE9294609.1"/>
    </source>
</evidence>
<organism evidence="1 2">
    <name type="scientific">Phytophthora rubi</name>
    <dbReference type="NCBI Taxonomy" id="129364"/>
    <lineage>
        <taxon>Eukaryota</taxon>
        <taxon>Sar</taxon>
        <taxon>Stramenopiles</taxon>
        <taxon>Oomycota</taxon>
        <taxon>Peronosporomycetes</taxon>
        <taxon>Peronosporales</taxon>
        <taxon>Peronosporaceae</taxon>
        <taxon>Phytophthora</taxon>
    </lineage>
</organism>
<reference evidence="1 2" key="1">
    <citation type="submission" date="2018-08" db="EMBL/GenBank/DDBJ databases">
        <title>Genomic investigation of the strawberry pathogen Phytophthora fragariae indicates pathogenicity is determined by transcriptional variation in three key races.</title>
        <authorList>
            <person name="Adams T.M."/>
            <person name="Armitage A.D."/>
            <person name="Sobczyk M.K."/>
            <person name="Bates H.J."/>
            <person name="Dunwell J.M."/>
            <person name="Nellist C.F."/>
            <person name="Harrison R.J."/>
        </authorList>
    </citation>
    <scope>NUCLEOTIDE SEQUENCE [LARGE SCALE GENOMIC DNA]</scope>
    <source>
        <strain evidence="1 2">SCRP333</strain>
    </source>
</reference>
<protein>
    <submittedName>
        <fullName evidence="1">Uncharacterized protein</fullName>
    </submittedName>
</protein>
<comment type="caution">
    <text evidence="1">The sequence shown here is derived from an EMBL/GenBank/DDBJ whole genome shotgun (WGS) entry which is preliminary data.</text>
</comment>
<dbReference type="Proteomes" id="UP000434957">
    <property type="component" value="Unassembled WGS sequence"/>
</dbReference>
<accession>A0A6A4CYL1</accession>
<dbReference type="AlphaFoldDB" id="A0A6A4CYL1"/>
<sequence>MSERGWTHDAAAANGWLVAMLTAGHWIPESGNPTAS</sequence>
<name>A0A6A4CYL1_9STRA</name>
<proteinExistence type="predicted"/>